<organism evidence="9 10">
    <name type="scientific">Albidovulum litorale</name>
    <dbReference type="NCBI Taxonomy" id="2984134"/>
    <lineage>
        <taxon>Bacteria</taxon>
        <taxon>Pseudomonadati</taxon>
        <taxon>Pseudomonadota</taxon>
        <taxon>Alphaproteobacteria</taxon>
        <taxon>Rhodobacterales</taxon>
        <taxon>Paracoccaceae</taxon>
        <taxon>Albidovulum</taxon>
    </lineage>
</organism>
<evidence type="ECO:0000313" key="10">
    <source>
        <dbReference type="Proteomes" id="UP001652564"/>
    </source>
</evidence>
<dbReference type="InterPro" id="IPR000719">
    <property type="entry name" value="Prot_kinase_dom"/>
</dbReference>
<reference evidence="9 10" key="1">
    <citation type="submission" date="2022-10" db="EMBL/GenBank/DDBJ databases">
        <title>Defluviimonas sp. nov., isolated from ocean surface sediments.</title>
        <authorList>
            <person name="He W."/>
            <person name="Wang L."/>
            <person name="Zhang D.-F."/>
        </authorList>
    </citation>
    <scope>NUCLEOTIDE SEQUENCE [LARGE SCALE GENOMIC DNA]</scope>
    <source>
        <strain evidence="9 10">WL0050</strain>
    </source>
</reference>
<evidence type="ECO:0000256" key="5">
    <source>
        <dbReference type="ARBA" id="ARBA00022840"/>
    </source>
</evidence>
<dbReference type="EMBL" id="JAOWKZ010000005">
    <property type="protein sequence ID" value="MCV2874342.1"/>
    <property type="molecule type" value="Genomic_DNA"/>
</dbReference>
<gene>
    <name evidence="9" type="ORF">OEZ71_18755</name>
</gene>
<evidence type="ECO:0000256" key="1">
    <source>
        <dbReference type="ARBA" id="ARBA00012513"/>
    </source>
</evidence>
<accession>A0ABT2ZTJ6</accession>
<evidence type="ECO:0000256" key="6">
    <source>
        <dbReference type="SAM" id="Coils"/>
    </source>
</evidence>
<proteinExistence type="predicted"/>
<dbReference type="Gene3D" id="1.10.510.10">
    <property type="entry name" value="Transferase(Phosphotransferase) domain 1"/>
    <property type="match status" value="1"/>
</dbReference>
<name>A0ABT2ZTJ6_9RHOB</name>
<keyword evidence="3" id="KW-0547">Nucleotide-binding</keyword>
<protein>
    <recommendedName>
        <fullName evidence="1">non-specific serine/threonine protein kinase</fullName>
        <ecNumber evidence="1">2.7.11.1</ecNumber>
    </recommendedName>
</protein>
<feature type="coiled-coil region" evidence="6">
    <location>
        <begin position="436"/>
        <end position="586"/>
    </location>
</feature>
<dbReference type="Gene3D" id="3.30.200.20">
    <property type="entry name" value="Phosphorylase Kinase, domain 1"/>
    <property type="match status" value="1"/>
</dbReference>
<evidence type="ECO:0000313" key="9">
    <source>
        <dbReference type="EMBL" id="MCV2874342.1"/>
    </source>
</evidence>
<keyword evidence="5" id="KW-0067">ATP-binding</keyword>
<dbReference type="PANTHER" id="PTHR43671:SF13">
    <property type="entry name" value="SERINE_THREONINE-PROTEIN KINASE NEK2"/>
    <property type="match status" value="1"/>
</dbReference>
<dbReference type="RefSeq" id="WP_263741621.1">
    <property type="nucleotide sequence ID" value="NZ_JAOWKZ010000005.1"/>
</dbReference>
<dbReference type="Proteomes" id="UP001652564">
    <property type="component" value="Unassembled WGS sequence"/>
</dbReference>
<dbReference type="PANTHER" id="PTHR43671">
    <property type="entry name" value="SERINE/THREONINE-PROTEIN KINASE NEK"/>
    <property type="match status" value="1"/>
</dbReference>
<evidence type="ECO:0000256" key="7">
    <source>
        <dbReference type="SAM" id="MobiDB-lite"/>
    </source>
</evidence>
<keyword evidence="4 9" id="KW-0418">Kinase</keyword>
<keyword evidence="6" id="KW-0175">Coiled coil</keyword>
<dbReference type="CDD" id="cd14014">
    <property type="entry name" value="STKc_PknB_like"/>
    <property type="match status" value="1"/>
</dbReference>
<dbReference type="EC" id="2.7.11.1" evidence="1"/>
<evidence type="ECO:0000256" key="2">
    <source>
        <dbReference type="ARBA" id="ARBA00022679"/>
    </source>
</evidence>
<evidence type="ECO:0000259" key="8">
    <source>
        <dbReference type="PROSITE" id="PS50011"/>
    </source>
</evidence>
<keyword evidence="9" id="KW-0723">Serine/threonine-protein kinase</keyword>
<dbReference type="InterPro" id="IPR008266">
    <property type="entry name" value="Tyr_kinase_AS"/>
</dbReference>
<evidence type="ECO:0000256" key="4">
    <source>
        <dbReference type="ARBA" id="ARBA00022777"/>
    </source>
</evidence>
<dbReference type="SUPFAM" id="SSF56112">
    <property type="entry name" value="Protein kinase-like (PK-like)"/>
    <property type="match status" value="1"/>
</dbReference>
<comment type="caution">
    <text evidence="9">The sequence shown here is derived from an EMBL/GenBank/DDBJ whole genome shotgun (WGS) entry which is preliminary data.</text>
</comment>
<sequence length="794" mass="83499">MSVNDLVEKSELDGQLDELQPGTTLLHGQYTITRFLNNGGFGITYLAKDSLDRDVVIKECFADAFCRRTKTIVSARSRAHQNELKSIIRHFIQEARSLSKLRHPNIVGVHQVFEDNDTAYMAIDFVDGRDLMDVVEDANSKLAPEQIVDMTRKLLSAIGYVHEHGMLHRDISPDNILVNQQGEPILIDFGAARESETTTGRKHSALRVVKDGYSPQEFYIAGSEQGPWSDLYALAASLYHTISGEAPVNGQARLAAIAEQRPDPYVPLAGRIEGYPKGFLEAIDKAMITKPALRVQSADEWLAMLDGKVAVDGNPDEAISRLLTETVARAEDETESDDGARDQSLPDAKSTEFAPFSMDETAPATGRAAPKSRGMLMAVSGLALLAVLGVAGYSMVGDEAPATGEQTAEVAAMAPATGTSDSDGTSVASTVGAGAAADEKAAAEEAAAEQAAAEQAAAEQAAAEKAAAEQAAAEQAAAEQAAAEQAAAEQAAAEKAAAEQAAAEQAAAEQAAAEQAAAEQAAAEQAAAEQAAAEKAAAEQAAAEQAAAEKAAAEQAAAEQAAAEQAAADQAAAEQAAAELAAAEAAAKPDLSLPLVEAQVSFALWDIAIPFEFSQNTVRNAEVALITNVPSEINHAVSGDWIAEGTEIYTVNDRPLSKELPFETQILNALVVDPDGYTRATVRFKNPVNQRFERGLIAVPVVRRMGLADGTLLDMQMIDDVWTATITEIPTAREGGLQVGDVLVSEATTGQSIDSVDALGSVMAELVKSDAAMAKFEVLRGGNSTTAEVYLTRQ</sequence>
<dbReference type="InterPro" id="IPR050660">
    <property type="entry name" value="NEK_Ser/Thr_kinase"/>
</dbReference>
<feature type="region of interest" description="Disordered" evidence="7">
    <location>
        <begin position="327"/>
        <end position="368"/>
    </location>
</feature>
<evidence type="ECO:0000256" key="3">
    <source>
        <dbReference type="ARBA" id="ARBA00022741"/>
    </source>
</evidence>
<keyword evidence="2" id="KW-0808">Transferase</keyword>
<dbReference type="Pfam" id="PF00069">
    <property type="entry name" value="Pkinase"/>
    <property type="match status" value="1"/>
</dbReference>
<dbReference type="InterPro" id="IPR011009">
    <property type="entry name" value="Kinase-like_dom_sf"/>
</dbReference>
<feature type="domain" description="Protein kinase" evidence="8">
    <location>
        <begin position="30"/>
        <end position="309"/>
    </location>
</feature>
<keyword evidence="10" id="KW-1185">Reference proteome</keyword>
<dbReference type="PROSITE" id="PS00109">
    <property type="entry name" value="PROTEIN_KINASE_TYR"/>
    <property type="match status" value="1"/>
</dbReference>
<dbReference type="GO" id="GO:0004674">
    <property type="term" value="F:protein serine/threonine kinase activity"/>
    <property type="evidence" value="ECO:0007669"/>
    <property type="project" value="UniProtKB-KW"/>
</dbReference>
<dbReference type="PROSITE" id="PS50011">
    <property type="entry name" value="PROTEIN_KINASE_DOM"/>
    <property type="match status" value="1"/>
</dbReference>